<accession>A0A139HZN7</accession>
<feature type="region of interest" description="Disordered" evidence="1">
    <location>
        <begin position="69"/>
        <end position="214"/>
    </location>
</feature>
<feature type="compositionally biased region" description="Low complexity" evidence="1">
    <location>
        <begin position="83"/>
        <end position="100"/>
    </location>
</feature>
<dbReference type="Proteomes" id="UP000073492">
    <property type="component" value="Unassembled WGS sequence"/>
</dbReference>
<organism evidence="2 3">
    <name type="scientific">Pseudocercospora musae</name>
    <dbReference type="NCBI Taxonomy" id="113226"/>
    <lineage>
        <taxon>Eukaryota</taxon>
        <taxon>Fungi</taxon>
        <taxon>Dikarya</taxon>
        <taxon>Ascomycota</taxon>
        <taxon>Pezizomycotina</taxon>
        <taxon>Dothideomycetes</taxon>
        <taxon>Dothideomycetidae</taxon>
        <taxon>Mycosphaerellales</taxon>
        <taxon>Mycosphaerellaceae</taxon>
        <taxon>Pseudocercospora</taxon>
    </lineage>
</organism>
<evidence type="ECO:0000313" key="3">
    <source>
        <dbReference type="Proteomes" id="UP000073492"/>
    </source>
</evidence>
<protein>
    <submittedName>
        <fullName evidence="2">Uncharacterized protein</fullName>
    </submittedName>
</protein>
<feature type="region of interest" description="Disordered" evidence="1">
    <location>
        <begin position="229"/>
        <end position="294"/>
    </location>
</feature>
<keyword evidence="3" id="KW-1185">Reference proteome</keyword>
<dbReference type="OrthoDB" id="16120at2759"/>
<dbReference type="AlphaFoldDB" id="A0A139HZN7"/>
<evidence type="ECO:0000256" key="1">
    <source>
        <dbReference type="SAM" id="MobiDB-lite"/>
    </source>
</evidence>
<name>A0A139HZN7_9PEZI</name>
<feature type="compositionally biased region" description="Low complexity" evidence="1">
    <location>
        <begin position="108"/>
        <end position="126"/>
    </location>
</feature>
<gene>
    <name evidence="2" type="ORF">AC579_1628</name>
</gene>
<feature type="compositionally biased region" description="Low complexity" evidence="1">
    <location>
        <begin position="140"/>
        <end position="159"/>
    </location>
</feature>
<dbReference type="EMBL" id="LFZO01000516">
    <property type="protein sequence ID" value="KXT07900.1"/>
    <property type="molecule type" value="Genomic_DNA"/>
</dbReference>
<dbReference type="EMBL" id="LFZO01000516">
    <property type="protein sequence ID" value="KXT07898.1"/>
    <property type="molecule type" value="Genomic_DNA"/>
</dbReference>
<reference evidence="2 3" key="1">
    <citation type="submission" date="2015-07" db="EMBL/GenBank/DDBJ databases">
        <title>Comparative genomics of the Sigatoka disease complex on banana suggests a link between parallel evolutionary changes in Pseudocercospora fijiensis and Pseudocercospora eumusae and increased virulence on the banana host.</title>
        <authorList>
            <person name="Chang T.-C."/>
            <person name="Salvucci A."/>
            <person name="Crous P.W."/>
            <person name="Stergiopoulos I."/>
        </authorList>
    </citation>
    <scope>NUCLEOTIDE SEQUENCE [LARGE SCALE GENOMIC DNA]</scope>
    <source>
        <strain evidence="2 3">CBS 116634</strain>
    </source>
</reference>
<dbReference type="EMBL" id="LFZO01000516">
    <property type="protein sequence ID" value="KXT07902.1"/>
    <property type="molecule type" value="Genomic_DNA"/>
</dbReference>
<sequence length="294" mass="29412">MHDWTTCAATQPHFATFSISQLCARNTASCELECQSAHCFGFCSSSLITMPGVPPDAVDNVKKLLKGLFKRNKNKKQDKPTETSASTAAPAQSSAAQAQSAPPPTSQAPPAAQASQTPATAGTSAPDTNKQLPPTKDGSADPAASSAAHTTPATAVADVKSSSEGVSPATGTPAASEPVSAIENDTPPAPPPKNDAPEEASKPTETSGIVAVKENIAPAATEAATASAKAAALAEPERKPADTADQAAAAAASCGQEEKVAVNSEPPPPIKASKPAPGMSATSGPLEDFPEGTK</sequence>
<evidence type="ECO:0000313" key="2">
    <source>
        <dbReference type="EMBL" id="KXT07898.1"/>
    </source>
</evidence>
<comment type="caution">
    <text evidence="2">The sequence shown here is derived from an EMBL/GenBank/DDBJ whole genome shotgun (WGS) entry which is preliminary data.</text>
</comment>
<feature type="compositionally biased region" description="Low complexity" evidence="1">
    <location>
        <begin position="243"/>
        <end position="252"/>
    </location>
</feature>
<proteinExistence type="predicted"/>